<evidence type="ECO:0000259" key="9">
    <source>
        <dbReference type="Pfam" id="PF13837"/>
    </source>
</evidence>
<name>A0AAP0RR69_LIQFO</name>
<dbReference type="GO" id="GO:0006225">
    <property type="term" value="P:UDP biosynthetic process"/>
    <property type="evidence" value="ECO:0007669"/>
    <property type="project" value="TreeGrafter"/>
</dbReference>
<comment type="caution">
    <text evidence="10">The sequence shown here is derived from an EMBL/GenBank/DDBJ whole genome shotgun (WGS) entry which is preliminary data.</text>
</comment>
<feature type="domain" description="Myb/SANT-like DNA-binding" evidence="9">
    <location>
        <begin position="127"/>
        <end position="219"/>
    </location>
</feature>
<feature type="compositionally biased region" description="Polar residues" evidence="7">
    <location>
        <begin position="31"/>
        <end position="42"/>
    </location>
</feature>
<feature type="region of interest" description="Disordered" evidence="7">
    <location>
        <begin position="1"/>
        <end position="116"/>
    </location>
</feature>
<protein>
    <recommendedName>
        <fullName evidence="3">UMP kinase</fullName>
        <ecNumber evidence="3">2.7.4.22</ecNumber>
    </recommendedName>
    <alternativeName>
        <fullName evidence="5">Uridine monophosphate kinase</fullName>
    </alternativeName>
</protein>
<comment type="similarity">
    <text evidence="2">Belongs to the UMP kinase family.</text>
</comment>
<feature type="domain" description="Aspartate/glutamate/uridylate kinase" evidence="8">
    <location>
        <begin position="272"/>
        <end position="419"/>
    </location>
</feature>
<reference evidence="10 11" key="1">
    <citation type="journal article" date="2024" name="Plant J.">
        <title>Genome sequences and population genomics reveal climatic adaptation and genomic divergence between two closely related sweetgum species.</title>
        <authorList>
            <person name="Xu W.Q."/>
            <person name="Ren C.Q."/>
            <person name="Zhang X.Y."/>
            <person name="Comes H.P."/>
            <person name="Liu X.H."/>
            <person name="Li Y.G."/>
            <person name="Kettle C.J."/>
            <person name="Jalonen R."/>
            <person name="Gaisberger H."/>
            <person name="Ma Y.Z."/>
            <person name="Qiu Y.X."/>
        </authorList>
    </citation>
    <scope>NUCLEOTIDE SEQUENCE [LARGE SCALE GENOMIC DNA]</scope>
    <source>
        <strain evidence="10">Hangzhou</strain>
    </source>
</reference>
<dbReference type="SUPFAM" id="SSF53633">
    <property type="entry name" value="Carbamate kinase-like"/>
    <property type="match status" value="1"/>
</dbReference>
<dbReference type="Gene3D" id="3.40.1160.10">
    <property type="entry name" value="Acetylglutamate kinase-like"/>
    <property type="match status" value="1"/>
</dbReference>
<dbReference type="InterPro" id="IPR044822">
    <property type="entry name" value="Myb_DNA-bind_4"/>
</dbReference>
<dbReference type="FunFam" id="1.10.10.60:FF:000238">
    <property type="entry name" value="Aspartate/glutamate/uridylate kinase family protein"/>
    <property type="match status" value="1"/>
</dbReference>
<dbReference type="Gene3D" id="2.60.120.560">
    <property type="entry name" value="Exo-inulinase, domain 1"/>
    <property type="match status" value="1"/>
</dbReference>
<evidence type="ECO:0000259" key="8">
    <source>
        <dbReference type="Pfam" id="PF00696"/>
    </source>
</evidence>
<dbReference type="Pfam" id="PF13837">
    <property type="entry name" value="Myb_DNA-bind_4"/>
    <property type="match status" value="1"/>
</dbReference>
<evidence type="ECO:0000256" key="5">
    <source>
        <dbReference type="ARBA" id="ARBA00032092"/>
    </source>
</evidence>
<evidence type="ECO:0000256" key="3">
    <source>
        <dbReference type="ARBA" id="ARBA00012899"/>
    </source>
</evidence>
<gene>
    <name evidence="10" type="ORF">L1049_011368</name>
</gene>
<organism evidence="10 11">
    <name type="scientific">Liquidambar formosana</name>
    <name type="common">Formosan gum</name>
    <dbReference type="NCBI Taxonomy" id="63359"/>
    <lineage>
        <taxon>Eukaryota</taxon>
        <taxon>Viridiplantae</taxon>
        <taxon>Streptophyta</taxon>
        <taxon>Embryophyta</taxon>
        <taxon>Tracheophyta</taxon>
        <taxon>Spermatophyta</taxon>
        <taxon>Magnoliopsida</taxon>
        <taxon>eudicotyledons</taxon>
        <taxon>Gunneridae</taxon>
        <taxon>Pentapetalae</taxon>
        <taxon>Saxifragales</taxon>
        <taxon>Altingiaceae</taxon>
        <taxon>Liquidambar</taxon>
    </lineage>
</organism>
<comment type="pathway">
    <text evidence="1">Pyrimidine metabolism; CTP biosynthesis via de novo pathway; UDP from UMP (UMPK route): step 1/1.</text>
</comment>
<dbReference type="PANTHER" id="PTHR42833">
    <property type="entry name" value="URIDYLATE KINASE"/>
    <property type="match status" value="1"/>
</dbReference>
<evidence type="ECO:0000256" key="1">
    <source>
        <dbReference type="ARBA" id="ARBA00004791"/>
    </source>
</evidence>
<dbReference type="Pfam" id="PF00696">
    <property type="entry name" value="AA_kinase"/>
    <property type="match status" value="1"/>
</dbReference>
<dbReference type="PANTHER" id="PTHR42833:SF7">
    <property type="entry name" value="UMP KINASE"/>
    <property type="match status" value="1"/>
</dbReference>
<dbReference type="GO" id="GO:0033862">
    <property type="term" value="F:UMP kinase activity"/>
    <property type="evidence" value="ECO:0007669"/>
    <property type="project" value="UniProtKB-EC"/>
</dbReference>
<evidence type="ECO:0000256" key="7">
    <source>
        <dbReference type="SAM" id="MobiDB-lite"/>
    </source>
</evidence>
<evidence type="ECO:0000256" key="6">
    <source>
        <dbReference type="SAM" id="Coils"/>
    </source>
</evidence>
<proteinExistence type="inferred from homology"/>
<dbReference type="EC" id="2.7.4.22" evidence="3"/>
<dbReference type="AlphaFoldDB" id="A0AAP0RR69"/>
<keyword evidence="11" id="KW-1185">Reference proteome</keyword>
<feature type="compositionally biased region" description="Gly residues" evidence="7">
    <location>
        <begin position="104"/>
        <end position="115"/>
    </location>
</feature>
<dbReference type="InterPro" id="IPR001048">
    <property type="entry name" value="Asp/Glu/Uridylate_kinase"/>
</dbReference>
<dbReference type="Proteomes" id="UP001415857">
    <property type="component" value="Unassembled WGS sequence"/>
</dbReference>
<sequence>MASCNDNFPLIADDDNPHAHPHPHAPTHNHQQSFTSHISTAGASPKKVPGAGESDGDSGNAEYYPQPHDVNPFAAEEEPDPNKSGNGALNSKRNPYYYKKLKPGGDGGGGGGSESGGDYRVDYRKDREEWSDTAIACLLEVYTEKFTQLNRGNLRGRDWEEVAEIVSERCDKQKSCKTVEQCKNKIDNLKKRYKVELQRMSSGGLTVSHWHWFKQIEAIVGNPPAVKGVSDEDKAGGGSAYMLRQSKRYAPSTVAFANSMKSKPLSNPKWRRVVFKISGAALAGNSQSVDPKVAMQIAREVATACRLGVEVAIVVGGRNFFCGDSWVSSTGLDRPIAYQIGMMATVMNSILLQSALEKLGVQSRVQSAFAMPEAAEPYSRQRAIRHLEKGRVVIFGGIGAGTGNPLFTTDTAAALRASERSTLSLENLNNPVGRWVLEGGPDESFPQFTGEIPYNWNNASLTWQRSSYHFQPKKNWMNDKEALAETVHNDATDDCSSGAVKRGSFGPFGLLIADKTLFELTPINFYTAKTQ</sequence>
<dbReference type="EMBL" id="JBBPBK010000006">
    <property type="protein sequence ID" value="KAK9283137.1"/>
    <property type="molecule type" value="Genomic_DNA"/>
</dbReference>
<accession>A0AAP0RR69</accession>
<evidence type="ECO:0000313" key="11">
    <source>
        <dbReference type="Proteomes" id="UP001415857"/>
    </source>
</evidence>
<keyword evidence="6" id="KW-0175">Coiled coil</keyword>
<feature type="compositionally biased region" description="Polar residues" evidence="7">
    <location>
        <begin position="83"/>
        <end position="93"/>
    </location>
</feature>
<dbReference type="Gene3D" id="1.10.10.60">
    <property type="entry name" value="Homeodomain-like"/>
    <property type="match status" value="1"/>
</dbReference>
<evidence type="ECO:0000256" key="2">
    <source>
        <dbReference type="ARBA" id="ARBA00007614"/>
    </source>
</evidence>
<evidence type="ECO:0000256" key="4">
    <source>
        <dbReference type="ARBA" id="ARBA00022975"/>
    </source>
</evidence>
<evidence type="ECO:0000313" key="10">
    <source>
        <dbReference type="EMBL" id="KAK9283137.1"/>
    </source>
</evidence>
<feature type="coiled-coil region" evidence="6">
    <location>
        <begin position="172"/>
        <end position="199"/>
    </location>
</feature>
<dbReference type="InterPro" id="IPR036393">
    <property type="entry name" value="AceGlu_kinase-like_sf"/>
</dbReference>
<keyword evidence="4" id="KW-0665">Pyrimidine biosynthesis</keyword>